<dbReference type="Proteomes" id="UP001219568">
    <property type="component" value="Unassembled WGS sequence"/>
</dbReference>
<evidence type="ECO:0000313" key="2">
    <source>
        <dbReference type="EMBL" id="KAJ6027886.1"/>
    </source>
</evidence>
<dbReference type="EMBL" id="JAQJZL010000015">
    <property type="protein sequence ID" value="KAJ6027886.1"/>
    <property type="molecule type" value="Genomic_DNA"/>
</dbReference>
<evidence type="ECO:0000256" key="1">
    <source>
        <dbReference type="SAM" id="MobiDB-lite"/>
    </source>
</evidence>
<comment type="caution">
    <text evidence="2">The sequence shown here is derived from an EMBL/GenBank/DDBJ whole genome shotgun (WGS) entry which is preliminary data.</text>
</comment>
<reference evidence="2" key="2">
    <citation type="submission" date="2023-01" db="EMBL/GenBank/DDBJ databases">
        <authorList>
            <person name="Petersen C."/>
        </authorList>
    </citation>
    <scope>NUCLEOTIDE SEQUENCE</scope>
    <source>
        <strain evidence="2">IBT 15450</strain>
    </source>
</reference>
<sequence>MAVVSTKRPYRSPCKPWFGGKKFWLLQRVAGAIWRNTLLNKLQRYLPRDLKNQAKSIVGSIVVARIYAARFALIDAHVMPSLKNMKLGEYGGAQTEEKEHSQVAENEIEKGLA</sequence>
<dbReference type="AlphaFoldDB" id="A0AAD6I2Y8"/>
<reference evidence="2" key="1">
    <citation type="journal article" date="2023" name="IMA Fungus">
        <title>Comparative genomic study of the Penicillium genus elucidates a diverse pangenome and 15 lateral gene transfer events.</title>
        <authorList>
            <person name="Petersen C."/>
            <person name="Sorensen T."/>
            <person name="Nielsen M.R."/>
            <person name="Sondergaard T.E."/>
            <person name="Sorensen J.L."/>
            <person name="Fitzpatrick D.A."/>
            <person name="Frisvad J.C."/>
            <person name="Nielsen K.L."/>
        </authorList>
    </citation>
    <scope>NUCLEOTIDE SEQUENCE</scope>
    <source>
        <strain evidence="2">IBT 15450</strain>
    </source>
</reference>
<keyword evidence="3" id="KW-1185">Reference proteome</keyword>
<accession>A0AAD6I2Y8</accession>
<feature type="compositionally biased region" description="Basic and acidic residues" evidence="1">
    <location>
        <begin position="95"/>
        <end position="113"/>
    </location>
</feature>
<organism evidence="2 3">
    <name type="scientific">Penicillium canescens</name>
    <dbReference type="NCBI Taxonomy" id="5083"/>
    <lineage>
        <taxon>Eukaryota</taxon>
        <taxon>Fungi</taxon>
        <taxon>Dikarya</taxon>
        <taxon>Ascomycota</taxon>
        <taxon>Pezizomycotina</taxon>
        <taxon>Eurotiomycetes</taxon>
        <taxon>Eurotiomycetidae</taxon>
        <taxon>Eurotiales</taxon>
        <taxon>Aspergillaceae</taxon>
        <taxon>Penicillium</taxon>
    </lineage>
</organism>
<proteinExistence type="predicted"/>
<protein>
    <submittedName>
        <fullName evidence="2">Uncharacterized protein</fullName>
    </submittedName>
</protein>
<feature type="region of interest" description="Disordered" evidence="1">
    <location>
        <begin position="91"/>
        <end position="113"/>
    </location>
</feature>
<gene>
    <name evidence="2" type="ORF">N7460_012703</name>
</gene>
<evidence type="ECO:0000313" key="3">
    <source>
        <dbReference type="Proteomes" id="UP001219568"/>
    </source>
</evidence>
<name>A0AAD6I2Y8_PENCN</name>